<feature type="compositionally biased region" description="Basic and acidic residues" evidence="6">
    <location>
        <begin position="2107"/>
        <end position="2118"/>
    </location>
</feature>
<dbReference type="InterPro" id="IPR050688">
    <property type="entry name" value="Zinc_finger/UBP_domain"/>
</dbReference>
<feature type="compositionally biased region" description="Basic and acidic residues" evidence="6">
    <location>
        <begin position="519"/>
        <end position="543"/>
    </location>
</feature>
<dbReference type="EnsemblMetazoa" id="AALFPA23_022064.R32665">
    <property type="protein sequence ID" value="AALFPA23_022064.P32665"/>
    <property type="gene ID" value="AALFPA23_022064"/>
</dbReference>
<feature type="compositionally biased region" description="Acidic residues" evidence="6">
    <location>
        <begin position="3033"/>
        <end position="3043"/>
    </location>
</feature>
<evidence type="ECO:0000256" key="6">
    <source>
        <dbReference type="SAM" id="MobiDB-lite"/>
    </source>
</evidence>
<feature type="compositionally biased region" description="Gly residues" evidence="6">
    <location>
        <begin position="1190"/>
        <end position="1228"/>
    </location>
</feature>
<feature type="compositionally biased region" description="Acidic residues" evidence="6">
    <location>
        <begin position="3072"/>
        <end position="3081"/>
    </location>
</feature>
<evidence type="ECO:0000256" key="1">
    <source>
        <dbReference type="ARBA" id="ARBA00022723"/>
    </source>
</evidence>
<dbReference type="PROSITE" id="PS00028">
    <property type="entry name" value="ZINC_FINGER_C2H2_1"/>
    <property type="match status" value="4"/>
</dbReference>
<evidence type="ECO:0000313" key="8">
    <source>
        <dbReference type="EnsemblMetazoa" id="AALFPA23_022064.P32665"/>
    </source>
</evidence>
<evidence type="ECO:0000313" key="9">
    <source>
        <dbReference type="Proteomes" id="UP000069940"/>
    </source>
</evidence>
<feature type="region of interest" description="Disordered" evidence="6">
    <location>
        <begin position="454"/>
        <end position="591"/>
    </location>
</feature>
<feature type="compositionally biased region" description="Basic and acidic residues" evidence="6">
    <location>
        <begin position="1153"/>
        <end position="1163"/>
    </location>
</feature>
<feature type="domain" description="C2H2-type" evidence="7">
    <location>
        <begin position="2213"/>
        <end position="2240"/>
    </location>
</feature>
<feature type="region of interest" description="Disordered" evidence="6">
    <location>
        <begin position="2089"/>
        <end position="2140"/>
    </location>
</feature>
<feature type="region of interest" description="Disordered" evidence="6">
    <location>
        <begin position="247"/>
        <end position="274"/>
    </location>
</feature>
<feature type="compositionally biased region" description="Polar residues" evidence="6">
    <location>
        <begin position="2090"/>
        <end position="2101"/>
    </location>
</feature>
<dbReference type="InterPro" id="IPR013087">
    <property type="entry name" value="Znf_C2H2_type"/>
</dbReference>
<feature type="region of interest" description="Disordered" evidence="6">
    <location>
        <begin position="1153"/>
        <end position="1260"/>
    </location>
</feature>
<feature type="compositionally biased region" description="Basic and acidic residues" evidence="6">
    <location>
        <begin position="685"/>
        <end position="695"/>
    </location>
</feature>
<feature type="compositionally biased region" description="Basic and acidic residues" evidence="6">
    <location>
        <begin position="560"/>
        <end position="591"/>
    </location>
</feature>
<keyword evidence="4" id="KW-0862">Zinc</keyword>
<dbReference type="EnsemblMetazoa" id="AALFPA23_022064.R32667">
    <property type="protein sequence ID" value="AALFPA23_022064.P32667"/>
    <property type="gene ID" value="AALFPA23_022064"/>
</dbReference>
<evidence type="ECO:0000256" key="3">
    <source>
        <dbReference type="ARBA" id="ARBA00022771"/>
    </source>
</evidence>
<feature type="compositionally biased region" description="Basic and acidic residues" evidence="6">
    <location>
        <begin position="315"/>
        <end position="327"/>
    </location>
</feature>
<dbReference type="PANTHER" id="PTHR24403:SF67">
    <property type="entry name" value="FI01116P-RELATED"/>
    <property type="match status" value="1"/>
</dbReference>
<dbReference type="RefSeq" id="XP_062715338.1">
    <property type="nucleotide sequence ID" value="XM_062859354.1"/>
</dbReference>
<dbReference type="PROSITE" id="PS50157">
    <property type="entry name" value="ZINC_FINGER_C2H2_2"/>
    <property type="match status" value="3"/>
</dbReference>
<keyword evidence="2" id="KW-0677">Repeat</keyword>
<dbReference type="GeneID" id="109400448"/>
<dbReference type="Proteomes" id="UP000069940">
    <property type="component" value="Unassembled WGS sequence"/>
</dbReference>
<protein>
    <recommendedName>
        <fullName evidence="7">C2H2-type domain-containing protein</fullName>
    </recommendedName>
</protein>
<keyword evidence="1" id="KW-0479">Metal-binding</keyword>
<feature type="domain" description="C2H2-type" evidence="7">
    <location>
        <begin position="2854"/>
        <end position="2882"/>
    </location>
</feature>
<reference evidence="8" key="2">
    <citation type="submission" date="2025-05" db="UniProtKB">
        <authorList>
            <consortium name="EnsemblMetazoa"/>
        </authorList>
    </citation>
    <scope>IDENTIFICATION</scope>
    <source>
        <strain evidence="8">Foshan</strain>
    </source>
</reference>
<evidence type="ECO:0000259" key="7">
    <source>
        <dbReference type="PROSITE" id="PS50157"/>
    </source>
</evidence>
<proteinExistence type="predicted"/>
<evidence type="ECO:0000256" key="5">
    <source>
        <dbReference type="PROSITE-ProRule" id="PRU00042"/>
    </source>
</evidence>
<feature type="compositionally biased region" description="Basic and acidic residues" evidence="6">
    <location>
        <begin position="1246"/>
        <end position="1259"/>
    </location>
</feature>
<evidence type="ECO:0000256" key="2">
    <source>
        <dbReference type="ARBA" id="ARBA00022737"/>
    </source>
</evidence>
<dbReference type="Gene3D" id="3.30.160.60">
    <property type="entry name" value="Classic Zinc Finger"/>
    <property type="match status" value="3"/>
</dbReference>
<feature type="compositionally biased region" description="Basic and acidic residues" evidence="6">
    <location>
        <begin position="756"/>
        <end position="777"/>
    </location>
</feature>
<feature type="region of interest" description="Disordered" evidence="6">
    <location>
        <begin position="3002"/>
        <end position="3090"/>
    </location>
</feature>
<dbReference type="SMART" id="SM00355">
    <property type="entry name" value="ZnF_C2H2"/>
    <property type="match status" value="25"/>
</dbReference>
<feature type="compositionally biased region" description="Low complexity" evidence="6">
    <location>
        <begin position="502"/>
        <end position="518"/>
    </location>
</feature>
<name>A0ABM1ZVJ0_AEDAL</name>
<organism evidence="8 9">
    <name type="scientific">Aedes albopictus</name>
    <name type="common">Asian tiger mosquito</name>
    <name type="synonym">Stegomyia albopicta</name>
    <dbReference type="NCBI Taxonomy" id="7160"/>
    <lineage>
        <taxon>Eukaryota</taxon>
        <taxon>Metazoa</taxon>
        <taxon>Ecdysozoa</taxon>
        <taxon>Arthropoda</taxon>
        <taxon>Hexapoda</taxon>
        <taxon>Insecta</taxon>
        <taxon>Pterygota</taxon>
        <taxon>Neoptera</taxon>
        <taxon>Endopterygota</taxon>
        <taxon>Diptera</taxon>
        <taxon>Nematocera</taxon>
        <taxon>Culicoidea</taxon>
        <taxon>Culicidae</taxon>
        <taxon>Culicinae</taxon>
        <taxon>Aedini</taxon>
        <taxon>Aedes</taxon>
        <taxon>Stegomyia</taxon>
    </lineage>
</organism>
<accession>A0ABM1ZVJ0</accession>
<feature type="compositionally biased region" description="Basic residues" evidence="6">
    <location>
        <begin position="662"/>
        <end position="673"/>
    </location>
</feature>
<feature type="domain" description="C2H2-type" evidence="7">
    <location>
        <begin position="2828"/>
        <end position="2855"/>
    </location>
</feature>
<feature type="region of interest" description="Disordered" evidence="6">
    <location>
        <begin position="286"/>
        <end position="332"/>
    </location>
</feature>
<feature type="compositionally biased region" description="Basic and acidic residues" evidence="6">
    <location>
        <begin position="616"/>
        <end position="661"/>
    </location>
</feature>
<feature type="compositionally biased region" description="Low complexity" evidence="6">
    <location>
        <begin position="3002"/>
        <end position="3015"/>
    </location>
</feature>
<reference evidence="9" key="1">
    <citation type="journal article" date="2015" name="Proc. Natl. Acad. Sci. U.S.A.">
        <title>Genome sequence of the Asian Tiger mosquito, Aedes albopictus, reveals insights into its biology, genetics, and evolution.</title>
        <authorList>
            <person name="Chen X.G."/>
            <person name="Jiang X."/>
            <person name="Gu J."/>
            <person name="Xu M."/>
            <person name="Wu Y."/>
            <person name="Deng Y."/>
            <person name="Zhang C."/>
            <person name="Bonizzoni M."/>
            <person name="Dermauw W."/>
            <person name="Vontas J."/>
            <person name="Armbruster P."/>
            <person name="Huang X."/>
            <person name="Yang Y."/>
            <person name="Zhang H."/>
            <person name="He W."/>
            <person name="Peng H."/>
            <person name="Liu Y."/>
            <person name="Wu K."/>
            <person name="Chen J."/>
            <person name="Lirakis M."/>
            <person name="Topalis P."/>
            <person name="Van Leeuwen T."/>
            <person name="Hall A.B."/>
            <person name="Jiang X."/>
            <person name="Thorpe C."/>
            <person name="Mueller R.L."/>
            <person name="Sun C."/>
            <person name="Waterhouse R.M."/>
            <person name="Yan G."/>
            <person name="Tu Z.J."/>
            <person name="Fang X."/>
            <person name="James A.A."/>
        </authorList>
    </citation>
    <scope>NUCLEOTIDE SEQUENCE [LARGE SCALE GENOMIC DNA]</scope>
    <source>
        <strain evidence="9">Foshan</strain>
    </source>
</reference>
<feature type="region of interest" description="Disordered" evidence="6">
    <location>
        <begin position="616"/>
        <end position="802"/>
    </location>
</feature>
<dbReference type="RefSeq" id="XP_062715339.1">
    <property type="nucleotide sequence ID" value="XM_062859355.1"/>
</dbReference>
<sequence length="3090" mass="344368">MTSIIQTSAFDEVLSAPLSWSRGSVKQIVVSRSKRRLRPRFGTKQNRKLIDRRELLGQLDACYEELSVAIMAELDERERINRELREKVHIMLDNARGLIVSFQGPQERRILLNTQYDKFEGICSDRTKRLRTNTLQNLIKFVGNLIKLAGGTVEDEPMAVVEQTTPTASLAQIAPKQEAMDVSEKEAEPVSTNTSTNVQTVPIVTPTPEKTKEKSIVIEVPPVKAPIVSPVPAQQVTAKETVVDAVKKSPQPTIASPPKAASESTVPDTSKSKIMPEKIIVKEVISEEAKMRQKPQIPWRTPTRLEPLRINNKQANEKPKEKSKEKQTQPAKTPIDHFVKPIENAKEPERLALKYKTKIKKRPAEEPPNNDILFKKPTLPSEALFQRRHQLAPVVSRTNHRDPRTYGEYCRMNQQRFENQNHQYFKNRPHAPPSFEKPAATAYKFVPPAPVLHSNPLLPRSSQRPATATRPFAPPSATAPPNQQVTPRASVHPTTRPPAPSVAPVAPVSAAPKPAAPKADARKTNPVFSKDEPIPLGKKEAPKKPTIMAKPAPAATVPEKPQEELKKDDTTAKTSDKQAAQQDKKVEVSKEKDLQKNIMDLLKEIGDEEKVKQILDVMNKKSDDESEDKKKNKKEGNSEKETIKEAEVAKESAVKKDEATTKGKRGRKYKRILSKPEVDSSSEDETGKKDEGNKKEKPKKRTSGGSREVSALIEDVSDWISKGAETTHYTRRRGAIIQPTSVITDSPPPKQTKGRRSNEEIRSDDEIVSDDAKKQPTEDEDSLLTVTKSPPAPKGRQKNKEGSFVYNDKASIHYNSNYSSNCALCSFNGSAIVDHYVYEHKQYEVFVSRVSPKMAEIIRKDLFLTNGSVINEGSEDEKIKFKCYFCLTWKELSRAGWIDHMAAHTGEYRYRCTSCPVMSKTQELESCFYHEKTCLKPTLALYNNIEFQDNHIYGFICNACNYIQVRRVNMERHLKREHPSSDVTCSRFSIVNYKIDAKPIIDEDQIMADLDSTPPPTVMIPLHPKTEQMEPCEIVNQPFTEDDEEMAEAECLPPLPPLAPLRRRTDIRLESVHIGPAGVPNDFGHRPFSFKMEQELQGSQISSSYESPMSPEPIYAGIPSSEAEAVVPIIQIQSVQGGFDLERVLFKHDKDTEYDSDASDKTTDFNMSDGVEGENGESASDKSGSSGNQQGEGGSGSAASSGNGGSGTAQSGGGSSTGGSAGAGGSGGDDGDDRRNNEFPLPFSIKVEKDEEEKKKEEELSTIPENVVIKTEKPDVDDPVDPPSAQGDFNFIELVLDSTRIEHVAYVEHQSEILFLCLVPHCQYISKISQDFAAHVSRKHGTTIWDGYCHPCQAQIVIAENCTINNELVHLMDIHARRKTPTAEIPVASAPNVLRIRRIPGDTLSKDPPPLAPIMPTSGAIIAGNSGMSMGTSPLIITSASSISPVVSIAGNTIITPTHTIPAQIRPVIQQGTMTSVMATASQPPALAPVTMTTSGNASSNSTVSAMANLKLSTVRLKPWTNMVTTKNQEHCRSMLEEKSLMCLYKCMSRSCAFTTNNRFFIEQHLQLHENLYCSNTNTRKCWLECAYCDIIASNNNVLLAHIDAEHATCGFQCNLCFYRSRDPTNVVVHQKTYHPLGNVQKRILIMPDHLKSFGDDEWRAMQESLRKNVLPLHCTICKESFYILSAYMTHLMGHEHAMVPCQVCNMTVEKKSMARHLLLHSIGLYECVYCLFGANTKSTMALHVSNAHSSKPLYCCVRYNKKRPDGVDYPPNKIESMELKTMSCTVSPDLFKRCNYTPEQLNFKPIGLEVNQTMAYPNCEPPVVTKILSSAIATPAAAQPGSSTASGPASNIQIQITDEAGRPLIISIPVQNAKPPPALTPAPVAAPAPGPLPTVPTNTTPQPLPIQMPMISSVQGGVQSLVPQTPAPLPVISSVHGMANLPPLTAIPRNDGLPVISCVQSVAQLPPEAPTAPPATTLVPKPPSMMTITSTSGGAITLPNIPGITITAKTVTPAAGNNTTTTPIITNVQSMAPATLQKLPTKPQPPAQVAASPIAQLQEMVSSTTVSSTSAPAPEPKSDMYATTVAEADTQSNNGSNGNAVESDDESRSQPRSERSKSNTPVPSPSPAVTSKEPSSMAKKFASTTQIRIDFLFKGTIDKFDRLEKKVSKMIEHTGFYGTALNICGVEECQSKFSDPVKLNLHLLKFHNLSNYNCYHCTSRFKTAHELITHVKTHGRHRYLCFLCDKKSHFLKMMILHVQHDHNSTDVILTYLHPKKRDIHNDLVVICPQSVTSGQLQDYVSNVLKDDEGTSEKKRFAPNEVDQLPAEEIFAEDMFCSSCDYATKLRKNLKRHLEKAHEASPVASSQALTEPISIEVSDVPVEPTFIVASREVSSAPHIPQRVEPIKLYQCGLCQFTCPPVFSDLRTHLYRTHRHENHYKCAHCSATLSDGFMCIDKIANHLKLHGDNLYKCNHYADCEYYREEKHLVLAHIKQSHGNVGAVLILRESNATVSAEWQCDLCETIRPTKEEMIAHMVDDHKLTDKQFKCSYCSYKSSDNDSFKSHFTTNHPNRELLIISLFHEMPPKVITVSSGLTPNPEQPVSVEKKFSCGIESCSFASAKEMETKEHFLEQHPEQTLVVYDDSGIEKEKRKQFDYFVKYVCNFCQEKCDLIDDIVQHWSKLHKAEKKLLMFKLFKLVRCFYCDQLSTYYDLKGHSETSHPGQILACVDHQNAFKCGECPHVVTGEKTDLLKHFKTYHSTSKCEDPCDYMDDEFLHRMLEQNNTLYTCNHCKITYESRYEYENHIDICAFAGEASSFTPTSKSVRIRYICSCCPEMFPNEYKIAKHMRTHIAQYNCRYCKREFKHLGQLNEHQMLLHDARDSDFVLKDLSQFRSQFLRIKMLFPNGLVLSKVDAHRTVCGSVEDIINYARRVNEEEMTELMFSRAIEMPLTYEDESGKTVKTVCKDFIESRPTMVLKMEQLSEIQLEEIREQVYLLAKASGGASSSTSLSTTSSAKGKRGRKRKKLTAASSNSDEDDDDDDDWRPDRKRPSSKVRGLATPTPPIKKEKPEEPEFSESDDELLITFKKESA</sequence>
<keyword evidence="9" id="KW-1185">Reference proteome</keyword>
<keyword evidence="3 5" id="KW-0863">Zinc-finger</keyword>
<feature type="compositionally biased region" description="Basic residues" evidence="6">
    <location>
        <begin position="3016"/>
        <end position="3026"/>
    </location>
</feature>
<dbReference type="PANTHER" id="PTHR24403">
    <property type="entry name" value="ZINC FINGER PROTEIN"/>
    <property type="match status" value="1"/>
</dbReference>
<evidence type="ECO:0000256" key="4">
    <source>
        <dbReference type="ARBA" id="ARBA00022833"/>
    </source>
</evidence>